<dbReference type="PANTHER" id="PTHR45916:SF1">
    <property type="entry name" value="STRUCTURAL MAINTENANCE OF CHROMOSOMES PROTEIN 5"/>
    <property type="match status" value="1"/>
</dbReference>
<dbReference type="PANTHER" id="PTHR45916">
    <property type="entry name" value="STRUCTURAL MAINTENANCE OF CHROMOSOMES PROTEIN 5"/>
    <property type="match status" value="1"/>
</dbReference>
<keyword evidence="1" id="KW-0175">Coiled coil</keyword>
<reference evidence="3 4" key="1">
    <citation type="submission" date="2024-01" db="EMBL/GenBank/DDBJ databases">
        <title>The genomes of 5 underutilized Papilionoideae crops provide insights into root nodulation and disease resistanc.</title>
        <authorList>
            <person name="Yuan L."/>
        </authorList>
    </citation>
    <scope>NUCLEOTIDE SEQUENCE [LARGE SCALE GENOMIC DNA]</scope>
    <source>
        <strain evidence="3">ZHUSHIDOU_FW_LH</strain>
        <tissue evidence="3">Leaf</tissue>
    </source>
</reference>
<dbReference type="Proteomes" id="UP001372338">
    <property type="component" value="Unassembled WGS sequence"/>
</dbReference>
<sequence>MSVDWHVEKLKDVKVVVALKHPNWSMGKKITVDSITLFNKFLPQDRVSEFAKLTPVQLLKETEKAVGDPQLPEQHAGLVHKI</sequence>
<dbReference type="GO" id="GO:0003697">
    <property type="term" value="F:single-stranded DNA binding"/>
    <property type="evidence" value="ECO:0007669"/>
    <property type="project" value="TreeGrafter"/>
</dbReference>
<dbReference type="EMBL" id="JAYWIO010000007">
    <property type="protein sequence ID" value="KAK7251103.1"/>
    <property type="molecule type" value="Genomic_DNA"/>
</dbReference>
<dbReference type="GO" id="GO:0030915">
    <property type="term" value="C:Smc5-Smc6 complex"/>
    <property type="evidence" value="ECO:0007669"/>
    <property type="project" value="TreeGrafter"/>
</dbReference>
<organism evidence="3 4">
    <name type="scientific">Crotalaria pallida</name>
    <name type="common">Smooth rattlebox</name>
    <name type="synonym">Crotalaria striata</name>
    <dbReference type="NCBI Taxonomy" id="3830"/>
    <lineage>
        <taxon>Eukaryota</taxon>
        <taxon>Viridiplantae</taxon>
        <taxon>Streptophyta</taxon>
        <taxon>Embryophyta</taxon>
        <taxon>Tracheophyta</taxon>
        <taxon>Spermatophyta</taxon>
        <taxon>Magnoliopsida</taxon>
        <taxon>eudicotyledons</taxon>
        <taxon>Gunneridae</taxon>
        <taxon>Pentapetalae</taxon>
        <taxon>rosids</taxon>
        <taxon>fabids</taxon>
        <taxon>Fabales</taxon>
        <taxon>Fabaceae</taxon>
        <taxon>Papilionoideae</taxon>
        <taxon>50 kb inversion clade</taxon>
        <taxon>genistoids sensu lato</taxon>
        <taxon>core genistoids</taxon>
        <taxon>Crotalarieae</taxon>
        <taxon>Crotalaria</taxon>
    </lineage>
</organism>
<gene>
    <name evidence="3" type="ORF">RIF29_34016</name>
</gene>
<evidence type="ECO:0000313" key="4">
    <source>
        <dbReference type="Proteomes" id="UP001372338"/>
    </source>
</evidence>
<dbReference type="Pfam" id="PF08436">
    <property type="entry name" value="DXP_redisom_C"/>
    <property type="match status" value="1"/>
</dbReference>
<dbReference type="SUPFAM" id="SSF55347">
    <property type="entry name" value="Glyceraldehyde-3-phosphate dehydrogenase-like, C-terminal domain"/>
    <property type="match status" value="1"/>
</dbReference>
<protein>
    <recommendedName>
        <fullName evidence="2">1-deoxy-D-xylulose 5-phosphate reductoisomerase C-terminal domain-containing protein</fullName>
    </recommendedName>
</protein>
<proteinExistence type="predicted"/>
<accession>A0AAN9EAP1</accession>
<evidence type="ECO:0000256" key="1">
    <source>
        <dbReference type="ARBA" id="ARBA00023054"/>
    </source>
</evidence>
<comment type="caution">
    <text evidence="3">The sequence shown here is derived from an EMBL/GenBank/DDBJ whole genome shotgun (WGS) entry which is preliminary data.</text>
</comment>
<evidence type="ECO:0000259" key="2">
    <source>
        <dbReference type="Pfam" id="PF08436"/>
    </source>
</evidence>
<dbReference type="InterPro" id="IPR013644">
    <property type="entry name" value="DXP_reductoisomerase_C"/>
</dbReference>
<dbReference type="GO" id="GO:0000724">
    <property type="term" value="P:double-strand break repair via homologous recombination"/>
    <property type="evidence" value="ECO:0007669"/>
    <property type="project" value="TreeGrafter"/>
</dbReference>
<evidence type="ECO:0000313" key="3">
    <source>
        <dbReference type="EMBL" id="KAK7251103.1"/>
    </source>
</evidence>
<dbReference type="AlphaFoldDB" id="A0AAN9EAP1"/>
<name>A0AAN9EAP1_CROPI</name>
<dbReference type="GO" id="GO:0005634">
    <property type="term" value="C:nucleus"/>
    <property type="evidence" value="ECO:0007669"/>
    <property type="project" value="TreeGrafter"/>
</dbReference>
<feature type="domain" description="1-deoxy-D-xylulose 5-phosphate reductoisomerase C-terminal" evidence="2">
    <location>
        <begin position="4"/>
        <end position="42"/>
    </location>
</feature>
<keyword evidence="4" id="KW-1185">Reference proteome</keyword>